<accession>A0ABY6B1C1</accession>
<sequence length="128" mass="13828">MATEIFPETPSDQPDDRARASAASSSATNTLRPITREGHYRGVTYVVEAIPVGDTDWRAHFRLTDLPISGDDDSLHPSLDATWATENEALSYATEAACHAIETREFGRPQGQGHGSGSTARRTDSLGQ</sequence>
<evidence type="ECO:0000313" key="3">
    <source>
        <dbReference type="Proteomes" id="UP001064933"/>
    </source>
</evidence>
<proteinExistence type="predicted"/>
<dbReference type="RefSeq" id="WP_261759022.1">
    <property type="nucleotide sequence ID" value="NZ_CP104562.2"/>
</dbReference>
<protein>
    <submittedName>
        <fullName evidence="2">Uncharacterized protein</fullName>
    </submittedName>
</protein>
<evidence type="ECO:0000256" key="1">
    <source>
        <dbReference type="SAM" id="MobiDB-lite"/>
    </source>
</evidence>
<keyword evidence="3" id="KW-1185">Reference proteome</keyword>
<reference evidence="2" key="1">
    <citation type="submission" date="2022-10" db="EMBL/GenBank/DDBJ databases">
        <title>Characterization and whole genome sequencing of a new Roseateles species, isolated from fresh water.</title>
        <authorList>
            <person name="Guliayeva D.Y."/>
            <person name="Akhremchuk A.E."/>
            <person name="Sikolenko M.A."/>
            <person name="Valentovich L.N."/>
            <person name="Sidarenka A.V."/>
        </authorList>
    </citation>
    <scope>NUCLEOTIDE SEQUENCE</scope>
    <source>
        <strain evidence="2">BIM B-1768</strain>
    </source>
</reference>
<gene>
    <name evidence="2" type="ORF">N4261_04490</name>
</gene>
<feature type="region of interest" description="Disordered" evidence="1">
    <location>
        <begin position="103"/>
        <end position="128"/>
    </location>
</feature>
<organism evidence="2 3">
    <name type="scientific">Roseateles amylovorans</name>
    <dbReference type="NCBI Taxonomy" id="2978473"/>
    <lineage>
        <taxon>Bacteria</taxon>
        <taxon>Pseudomonadati</taxon>
        <taxon>Pseudomonadota</taxon>
        <taxon>Betaproteobacteria</taxon>
        <taxon>Burkholderiales</taxon>
        <taxon>Sphaerotilaceae</taxon>
        <taxon>Roseateles</taxon>
    </lineage>
</organism>
<name>A0ABY6B1C1_9BURK</name>
<dbReference type="EMBL" id="CP104562">
    <property type="protein sequence ID" value="UXH79202.1"/>
    <property type="molecule type" value="Genomic_DNA"/>
</dbReference>
<dbReference type="Proteomes" id="UP001064933">
    <property type="component" value="Chromosome"/>
</dbReference>
<feature type="region of interest" description="Disordered" evidence="1">
    <location>
        <begin position="1"/>
        <end position="35"/>
    </location>
</feature>
<evidence type="ECO:0000313" key="2">
    <source>
        <dbReference type="EMBL" id="UXH79202.1"/>
    </source>
</evidence>